<dbReference type="Gene3D" id="1.10.10.10">
    <property type="entry name" value="Winged helix-like DNA-binding domain superfamily/Winged helix DNA-binding domain"/>
    <property type="match status" value="1"/>
</dbReference>
<dbReference type="KEGG" id="dfc:DFI_16640"/>
<dbReference type="InterPro" id="IPR005149">
    <property type="entry name" value="Tscrpt_reg_PadR_N"/>
</dbReference>
<dbReference type="Proteomes" id="UP000259030">
    <property type="component" value="Plasmid pDFI2"/>
</dbReference>
<dbReference type="Pfam" id="PF10400">
    <property type="entry name" value="Vir_act_alpha_C"/>
    <property type="match status" value="1"/>
</dbReference>
<evidence type="ECO:0000313" key="3">
    <source>
        <dbReference type="EMBL" id="ASN82821.1"/>
    </source>
</evidence>
<keyword evidence="3" id="KW-0614">Plasmid</keyword>
<dbReference type="Pfam" id="PF03551">
    <property type="entry name" value="PadR"/>
    <property type="match status" value="1"/>
</dbReference>
<dbReference type="EMBL" id="CP021083">
    <property type="protein sequence ID" value="ASN82821.1"/>
    <property type="molecule type" value="Genomic_DNA"/>
</dbReference>
<organism evidence="3 4">
    <name type="scientific">Deinococcus ficus</name>
    <dbReference type="NCBI Taxonomy" id="317577"/>
    <lineage>
        <taxon>Bacteria</taxon>
        <taxon>Thermotogati</taxon>
        <taxon>Deinococcota</taxon>
        <taxon>Deinococci</taxon>
        <taxon>Deinococcales</taxon>
        <taxon>Deinococcaceae</taxon>
        <taxon>Deinococcus</taxon>
    </lineage>
</organism>
<dbReference type="RefSeq" id="WP_027462313.1">
    <property type="nucleotide sequence ID" value="NZ_CP021083.1"/>
</dbReference>
<dbReference type="PANTHER" id="PTHR43252:SF4">
    <property type="entry name" value="TRANSCRIPTIONAL REGULATORY PROTEIN"/>
    <property type="match status" value="1"/>
</dbReference>
<evidence type="ECO:0000259" key="1">
    <source>
        <dbReference type="Pfam" id="PF03551"/>
    </source>
</evidence>
<sequence>MSLPHAILGFLNVMPMTGYDLKTQAFDRSVAHFWPAVQPQIYRDLARLEAAGHVRSETEVQRGKPNRRVYHITPAGRTELDRWLRTSPAVPGHREPFLIQLFFGAGLANSELTALLQAQRAGHQARLDALQAVTIPPPAPADVRRQTLTRLTLDLGLHLERAYLNWLDDALRTVAALDPAPAPAPMTDTDA</sequence>
<protein>
    <recommendedName>
        <fullName evidence="5">PadR family transcriptional regulator</fullName>
    </recommendedName>
</protein>
<keyword evidence="4" id="KW-1185">Reference proteome</keyword>
<dbReference type="InterPro" id="IPR036390">
    <property type="entry name" value="WH_DNA-bd_sf"/>
</dbReference>
<feature type="domain" description="Transcription regulator PadR C-terminal" evidence="2">
    <location>
        <begin position="94"/>
        <end position="173"/>
    </location>
</feature>
<dbReference type="InterPro" id="IPR018309">
    <property type="entry name" value="Tscrpt_reg_PadR_C"/>
</dbReference>
<dbReference type="SUPFAM" id="SSF46785">
    <property type="entry name" value="Winged helix' DNA-binding domain"/>
    <property type="match status" value="1"/>
</dbReference>
<accession>A0A221T1T7</accession>
<evidence type="ECO:0008006" key="5">
    <source>
        <dbReference type="Google" id="ProtNLM"/>
    </source>
</evidence>
<dbReference type="Gene3D" id="6.10.140.190">
    <property type="match status" value="1"/>
</dbReference>
<evidence type="ECO:0000259" key="2">
    <source>
        <dbReference type="Pfam" id="PF10400"/>
    </source>
</evidence>
<gene>
    <name evidence="3" type="ORF">DFI_16640</name>
</gene>
<reference evidence="3 4" key="1">
    <citation type="submission" date="2017-05" db="EMBL/GenBank/DDBJ databases">
        <title>The complete genome sequence of Deinococcus ficus isolated from the rhizosphere of the Ficus religiosa L. in Taiwan.</title>
        <authorList>
            <person name="Wu K.-M."/>
            <person name="Liao T.-L."/>
            <person name="Liu Y.-M."/>
            <person name="Young C.-C."/>
            <person name="Tsai S.-F."/>
        </authorList>
    </citation>
    <scope>NUCLEOTIDE SEQUENCE [LARGE SCALE GENOMIC DNA]</scope>
    <source>
        <strain evidence="3 4">CC-FR2-10</strain>
        <plasmid evidence="4">pdfi2</plasmid>
    </source>
</reference>
<proteinExistence type="predicted"/>
<name>A0A221T1T7_9DEIO</name>
<dbReference type="AlphaFoldDB" id="A0A221T1T7"/>
<dbReference type="STRING" id="317577.GCA_000419625_03391"/>
<dbReference type="InterPro" id="IPR036388">
    <property type="entry name" value="WH-like_DNA-bd_sf"/>
</dbReference>
<geneLocation type="plasmid" evidence="4">
    <name>pdfi2</name>
</geneLocation>
<dbReference type="PANTHER" id="PTHR43252">
    <property type="entry name" value="TRANSCRIPTIONAL REGULATOR YQJI"/>
    <property type="match status" value="1"/>
</dbReference>
<evidence type="ECO:0000313" key="4">
    <source>
        <dbReference type="Proteomes" id="UP000259030"/>
    </source>
</evidence>
<feature type="domain" description="Transcription regulator PadR N-terminal" evidence="1">
    <location>
        <begin position="7"/>
        <end position="81"/>
    </location>
</feature>